<accession>A0A3B0VDV9</accession>
<keyword evidence="9" id="KW-0808">Transferase</keyword>
<keyword evidence="9" id="KW-0315">Glutamine amidotransferase</keyword>
<keyword evidence="7" id="KW-0520">NAD</keyword>
<dbReference type="CDD" id="cd00553">
    <property type="entry name" value="NAD_synthase"/>
    <property type="match status" value="1"/>
</dbReference>
<dbReference type="NCBIfam" id="NF010588">
    <property type="entry name" value="PRK13981.1"/>
    <property type="match status" value="1"/>
</dbReference>
<dbReference type="NCBIfam" id="TIGR00552">
    <property type="entry name" value="nadE"/>
    <property type="match status" value="1"/>
</dbReference>
<dbReference type="SUPFAM" id="SSF52402">
    <property type="entry name" value="Adenine nucleotide alpha hydrolases-like"/>
    <property type="match status" value="1"/>
</dbReference>
<evidence type="ECO:0000313" key="9">
    <source>
        <dbReference type="EMBL" id="VAW38513.1"/>
    </source>
</evidence>
<dbReference type="InterPro" id="IPR014445">
    <property type="entry name" value="Gln-dep_NAD_synthase"/>
</dbReference>
<evidence type="ECO:0000256" key="3">
    <source>
        <dbReference type="ARBA" id="ARBA00012743"/>
    </source>
</evidence>
<evidence type="ECO:0000256" key="1">
    <source>
        <dbReference type="ARBA" id="ARBA00005188"/>
    </source>
</evidence>
<comment type="similarity">
    <text evidence="2">In the C-terminal section; belongs to the NAD synthetase family.</text>
</comment>
<dbReference type="PROSITE" id="PS50263">
    <property type="entry name" value="CN_HYDROLASE"/>
    <property type="match status" value="1"/>
</dbReference>
<evidence type="ECO:0000256" key="4">
    <source>
        <dbReference type="ARBA" id="ARBA00022598"/>
    </source>
</evidence>
<dbReference type="PIRSF" id="PIRSF006630">
    <property type="entry name" value="NADS_GAT"/>
    <property type="match status" value="1"/>
</dbReference>
<evidence type="ECO:0000256" key="2">
    <source>
        <dbReference type="ARBA" id="ARBA00007145"/>
    </source>
</evidence>
<dbReference type="Pfam" id="PF02540">
    <property type="entry name" value="NAD_synthase"/>
    <property type="match status" value="1"/>
</dbReference>
<dbReference type="FunFam" id="3.40.50.620:FF:000106">
    <property type="entry name" value="Glutamine-dependent NAD(+) synthetase"/>
    <property type="match status" value="1"/>
</dbReference>
<keyword evidence="5" id="KW-0547">Nucleotide-binding</keyword>
<proteinExistence type="inferred from homology"/>
<dbReference type="EC" id="6.3.5.1" evidence="3"/>
<dbReference type="Gene3D" id="3.60.110.10">
    <property type="entry name" value="Carbon-nitrogen hydrolase"/>
    <property type="match status" value="1"/>
</dbReference>
<dbReference type="InterPro" id="IPR036526">
    <property type="entry name" value="C-N_Hydrolase_sf"/>
</dbReference>
<dbReference type="InterPro" id="IPR014729">
    <property type="entry name" value="Rossmann-like_a/b/a_fold"/>
</dbReference>
<dbReference type="GO" id="GO:0005524">
    <property type="term" value="F:ATP binding"/>
    <property type="evidence" value="ECO:0007669"/>
    <property type="project" value="UniProtKB-KW"/>
</dbReference>
<dbReference type="EMBL" id="UOEZ01000073">
    <property type="protein sequence ID" value="VAW38513.1"/>
    <property type="molecule type" value="Genomic_DNA"/>
</dbReference>
<name>A0A3B0VDV9_9ZZZZ</name>
<organism evidence="9">
    <name type="scientific">hydrothermal vent metagenome</name>
    <dbReference type="NCBI Taxonomy" id="652676"/>
    <lineage>
        <taxon>unclassified sequences</taxon>
        <taxon>metagenomes</taxon>
        <taxon>ecological metagenomes</taxon>
    </lineage>
</organism>
<evidence type="ECO:0000256" key="7">
    <source>
        <dbReference type="ARBA" id="ARBA00023027"/>
    </source>
</evidence>
<dbReference type="PANTHER" id="PTHR23090">
    <property type="entry name" value="NH 3 /GLUTAMINE-DEPENDENT NAD + SYNTHETASE"/>
    <property type="match status" value="1"/>
</dbReference>
<dbReference type="Gene3D" id="3.40.50.620">
    <property type="entry name" value="HUPs"/>
    <property type="match status" value="1"/>
</dbReference>
<reference evidence="9" key="1">
    <citation type="submission" date="2018-06" db="EMBL/GenBank/DDBJ databases">
        <authorList>
            <person name="Zhirakovskaya E."/>
        </authorList>
    </citation>
    <scope>NUCLEOTIDE SEQUENCE</scope>
</reference>
<dbReference type="GO" id="GO:0004359">
    <property type="term" value="F:glutaminase activity"/>
    <property type="evidence" value="ECO:0007669"/>
    <property type="project" value="InterPro"/>
</dbReference>
<dbReference type="GO" id="GO:0009435">
    <property type="term" value="P:NAD+ biosynthetic process"/>
    <property type="evidence" value="ECO:0007669"/>
    <property type="project" value="UniProtKB-UniPathway"/>
</dbReference>
<evidence type="ECO:0000259" key="8">
    <source>
        <dbReference type="PROSITE" id="PS50263"/>
    </source>
</evidence>
<dbReference type="GO" id="GO:0003952">
    <property type="term" value="F:NAD+ synthase (glutamine-hydrolyzing) activity"/>
    <property type="evidence" value="ECO:0007669"/>
    <property type="project" value="UniProtKB-EC"/>
</dbReference>
<evidence type="ECO:0000256" key="6">
    <source>
        <dbReference type="ARBA" id="ARBA00022840"/>
    </source>
</evidence>
<dbReference type="HAMAP" id="MF_02090">
    <property type="entry name" value="NadE_glutamine_dep"/>
    <property type="match status" value="1"/>
</dbReference>
<dbReference type="GO" id="GO:0005737">
    <property type="term" value="C:cytoplasm"/>
    <property type="evidence" value="ECO:0007669"/>
    <property type="project" value="InterPro"/>
</dbReference>
<comment type="pathway">
    <text evidence="1">Cofactor biosynthesis; NAD(+) biosynthesis; NAD(+) from deamido-NAD(+) (L-Gln route): step 1/1.</text>
</comment>
<dbReference type="InterPro" id="IPR003010">
    <property type="entry name" value="C-N_Hydrolase"/>
</dbReference>
<dbReference type="UniPathway" id="UPA00253">
    <property type="reaction ID" value="UER00334"/>
</dbReference>
<feature type="domain" description="CN hydrolase" evidence="8">
    <location>
        <begin position="1"/>
        <end position="238"/>
    </location>
</feature>
<dbReference type="GO" id="GO:0016740">
    <property type="term" value="F:transferase activity"/>
    <property type="evidence" value="ECO:0007669"/>
    <property type="project" value="UniProtKB-KW"/>
</dbReference>
<dbReference type="AlphaFoldDB" id="A0A3B0VDV9"/>
<protein>
    <recommendedName>
        <fullName evidence="3">NAD(+) synthase (glutamine-hydrolyzing)</fullName>
        <ecNumber evidence="3">6.3.5.1</ecNumber>
    </recommendedName>
</protein>
<keyword evidence="4 9" id="KW-0436">Ligase</keyword>
<dbReference type="CDD" id="cd07570">
    <property type="entry name" value="GAT_Gln-NAD-synth"/>
    <property type="match status" value="1"/>
</dbReference>
<dbReference type="InterPro" id="IPR022310">
    <property type="entry name" value="NAD/GMP_synthase"/>
</dbReference>
<evidence type="ECO:0000256" key="5">
    <source>
        <dbReference type="ARBA" id="ARBA00022741"/>
    </source>
</evidence>
<dbReference type="Pfam" id="PF00795">
    <property type="entry name" value="CN_hydrolase"/>
    <property type="match status" value="1"/>
</dbReference>
<gene>
    <name evidence="9" type="ORF">MNBD_DELTA02-623</name>
</gene>
<dbReference type="InterPro" id="IPR003694">
    <property type="entry name" value="NAD_synthase"/>
</dbReference>
<dbReference type="SUPFAM" id="SSF56317">
    <property type="entry name" value="Carbon-nitrogen hydrolase"/>
    <property type="match status" value="1"/>
</dbReference>
<sequence>MAQVNPTVGAINKNSKKILSFIERAGKLDSDLVVFPELALTGYPPEDLLLKPRFITDNLKAIEDISRRVKGITALVGFVDRGRGGEIFNSAALLHKGTIAGVYHKMFLPNYGVFDEQRYFKAGTAPMSFTLGGIKIGLGICEDLWYADGPARLQTLCGAHAIVNINASPFDSGKVLRREELLAQRVRENKVAIIYNNLVGGQDELVFDGQGMVIGETGRVLGRGKAFTEDLFVVDMDTAGVKKARREDKKEREGLLKKVFASGSASSVRLIRLAKEDRKNKRSIPEKARGAAVAAGEVLAEGNFDESNRPEREIEDILSALVLGTRDYAKKSGFKRCVIGLSGGIDSALVAVVAARALGPENVTGVFMPSRYSSKDSREDAELIAKNLGVEYRSIPITSTFNSYLKSLGDVFEGTEPGVAEENLQARTRGNLVMALSNKFGWLVLTTGNKSEMAVGYATLYGDMAGGFAVIKDVPKLLVYRLSEYINEKAGRVVIPERIITKPPSAELRPDQCDQDTLPPYEILDPILKAYVEDNRCVSEIVAMGFKKAVVRRMIEMVDRSEYKRRQSPPGIKITARAFGKDRRMPITNGYRHR</sequence>
<keyword evidence="6" id="KW-0067">ATP-binding</keyword>
<dbReference type="PANTHER" id="PTHR23090:SF9">
    <property type="entry name" value="GLUTAMINE-DEPENDENT NAD(+) SYNTHETASE"/>
    <property type="match status" value="1"/>
</dbReference>